<keyword evidence="8" id="KW-0902">Two-component regulatory system</keyword>
<keyword evidence="12" id="KW-1185">Reference proteome</keyword>
<dbReference type="Pfam" id="PF00989">
    <property type="entry name" value="PAS"/>
    <property type="match status" value="1"/>
</dbReference>
<dbReference type="Gene3D" id="1.10.287.130">
    <property type="match status" value="1"/>
</dbReference>
<dbReference type="InterPro" id="IPR035965">
    <property type="entry name" value="PAS-like_dom_sf"/>
</dbReference>
<evidence type="ECO:0000313" key="12">
    <source>
        <dbReference type="Proteomes" id="UP001187221"/>
    </source>
</evidence>
<gene>
    <name evidence="11" type="ORF">NUTIK01_01930</name>
</gene>
<dbReference type="PANTHER" id="PTHR43065">
    <property type="entry name" value="SENSOR HISTIDINE KINASE"/>
    <property type="match status" value="1"/>
</dbReference>
<dbReference type="InterPro" id="IPR003661">
    <property type="entry name" value="HisK_dim/P_dom"/>
</dbReference>
<dbReference type="InterPro" id="IPR036890">
    <property type="entry name" value="HATPase_C_sf"/>
</dbReference>
<dbReference type="PRINTS" id="PR00344">
    <property type="entry name" value="BCTRLSENSOR"/>
</dbReference>
<keyword evidence="6" id="KW-0418">Kinase</keyword>
<evidence type="ECO:0000256" key="8">
    <source>
        <dbReference type="ARBA" id="ARBA00023012"/>
    </source>
</evidence>
<evidence type="ECO:0000256" key="7">
    <source>
        <dbReference type="ARBA" id="ARBA00022840"/>
    </source>
</evidence>
<evidence type="ECO:0000256" key="5">
    <source>
        <dbReference type="ARBA" id="ARBA00022741"/>
    </source>
</evidence>
<comment type="catalytic activity">
    <reaction evidence="1">
        <text>ATP + protein L-histidine = ADP + protein N-phospho-L-histidine.</text>
        <dbReference type="EC" id="2.7.13.3"/>
    </reaction>
</comment>
<dbReference type="PANTHER" id="PTHR43065:SF10">
    <property type="entry name" value="PEROXIDE STRESS-ACTIVATED HISTIDINE KINASE MAK3"/>
    <property type="match status" value="1"/>
</dbReference>
<evidence type="ECO:0000259" key="10">
    <source>
        <dbReference type="PROSITE" id="PS50109"/>
    </source>
</evidence>
<dbReference type="EC" id="2.7.13.3" evidence="2"/>
<evidence type="ECO:0000313" key="11">
    <source>
        <dbReference type="EMBL" id="GMM59416.1"/>
    </source>
</evidence>
<comment type="caution">
    <text evidence="11">The sequence shown here is derived from an EMBL/GenBank/DDBJ whole genome shotgun (WGS) entry which is preliminary data.</text>
</comment>
<name>A0ABQ6P3Q2_9SPHN</name>
<evidence type="ECO:0000256" key="2">
    <source>
        <dbReference type="ARBA" id="ARBA00012438"/>
    </source>
</evidence>
<dbReference type="InterPro" id="IPR005467">
    <property type="entry name" value="His_kinase_dom"/>
</dbReference>
<keyword evidence="9" id="KW-0472">Membrane</keyword>
<dbReference type="EMBL" id="BTFW01000001">
    <property type="protein sequence ID" value="GMM59416.1"/>
    <property type="molecule type" value="Genomic_DNA"/>
</dbReference>
<evidence type="ECO:0000256" key="6">
    <source>
        <dbReference type="ARBA" id="ARBA00022777"/>
    </source>
</evidence>
<evidence type="ECO:0000256" key="4">
    <source>
        <dbReference type="ARBA" id="ARBA00022679"/>
    </source>
</evidence>
<dbReference type="InterPro" id="IPR004358">
    <property type="entry name" value="Sig_transdc_His_kin-like_C"/>
</dbReference>
<dbReference type="InterPro" id="IPR003594">
    <property type="entry name" value="HATPase_dom"/>
</dbReference>
<dbReference type="Gene3D" id="3.30.450.20">
    <property type="entry name" value="PAS domain"/>
    <property type="match status" value="1"/>
</dbReference>
<feature type="transmembrane region" description="Helical" evidence="9">
    <location>
        <begin position="95"/>
        <end position="115"/>
    </location>
</feature>
<dbReference type="GO" id="GO:0005524">
    <property type="term" value="F:ATP binding"/>
    <property type="evidence" value="ECO:0007669"/>
    <property type="project" value="UniProtKB-KW"/>
</dbReference>
<keyword evidence="7 11" id="KW-0067">ATP-binding</keyword>
<dbReference type="SUPFAM" id="SSF55874">
    <property type="entry name" value="ATPase domain of HSP90 chaperone/DNA topoisomerase II/histidine kinase"/>
    <property type="match status" value="1"/>
</dbReference>
<dbReference type="SUPFAM" id="SSF47384">
    <property type="entry name" value="Homodimeric domain of signal transducing histidine kinase"/>
    <property type="match status" value="1"/>
</dbReference>
<keyword evidence="5" id="KW-0547">Nucleotide-binding</keyword>
<evidence type="ECO:0000256" key="9">
    <source>
        <dbReference type="SAM" id="Phobius"/>
    </source>
</evidence>
<evidence type="ECO:0000256" key="1">
    <source>
        <dbReference type="ARBA" id="ARBA00000085"/>
    </source>
</evidence>
<feature type="domain" description="Histidine kinase" evidence="10">
    <location>
        <begin position="298"/>
        <end position="513"/>
    </location>
</feature>
<keyword evidence="9" id="KW-0812">Transmembrane</keyword>
<evidence type="ECO:0000256" key="3">
    <source>
        <dbReference type="ARBA" id="ARBA00022553"/>
    </source>
</evidence>
<keyword evidence="4" id="KW-0808">Transferase</keyword>
<dbReference type="PROSITE" id="PS50109">
    <property type="entry name" value="HIS_KIN"/>
    <property type="match status" value="1"/>
</dbReference>
<dbReference type="SMART" id="SM00387">
    <property type="entry name" value="HATPase_c"/>
    <property type="match status" value="1"/>
</dbReference>
<feature type="transmembrane region" description="Helical" evidence="9">
    <location>
        <begin position="36"/>
        <end position="55"/>
    </location>
</feature>
<dbReference type="Proteomes" id="UP001187221">
    <property type="component" value="Unassembled WGS sequence"/>
</dbReference>
<dbReference type="SUPFAM" id="SSF55785">
    <property type="entry name" value="PYP-like sensor domain (PAS domain)"/>
    <property type="match status" value="1"/>
</dbReference>
<dbReference type="SMART" id="SM00388">
    <property type="entry name" value="HisKA"/>
    <property type="match status" value="1"/>
</dbReference>
<dbReference type="Pfam" id="PF02518">
    <property type="entry name" value="HATPase_c"/>
    <property type="match status" value="1"/>
</dbReference>
<keyword evidence="3" id="KW-0597">Phosphoprotein</keyword>
<dbReference type="Gene3D" id="3.30.565.10">
    <property type="entry name" value="Histidine kinase-like ATPase, C-terminal domain"/>
    <property type="match status" value="1"/>
</dbReference>
<dbReference type="CDD" id="cd00082">
    <property type="entry name" value="HisKA"/>
    <property type="match status" value="1"/>
</dbReference>
<proteinExistence type="predicted"/>
<dbReference type="InterPro" id="IPR013767">
    <property type="entry name" value="PAS_fold"/>
</dbReference>
<reference evidence="11 12" key="1">
    <citation type="submission" date="2023-06" db="EMBL/GenBank/DDBJ databases">
        <title>Draft genome sequence of Novosphingobium sp. strain IK01.</title>
        <authorList>
            <person name="Hatamoto M."/>
            <person name="Ikarashi T."/>
            <person name="Yamaguchi T."/>
        </authorList>
    </citation>
    <scope>NUCLEOTIDE SEQUENCE [LARGE SCALE GENOMIC DNA]</scope>
    <source>
        <strain evidence="11 12">IK01</strain>
    </source>
</reference>
<dbReference type="InterPro" id="IPR036097">
    <property type="entry name" value="HisK_dim/P_sf"/>
</dbReference>
<feature type="transmembrane region" description="Helical" evidence="9">
    <location>
        <begin position="62"/>
        <end position="83"/>
    </location>
</feature>
<dbReference type="CDD" id="cd00130">
    <property type="entry name" value="PAS"/>
    <property type="match status" value="1"/>
</dbReference>
<sequence>MRSLEDAANSFQGSIDSAPRQIAAAGLAGAIFWADAFTRLGSAIATLYVLVLLMASDRISRTLLVAWSTGCAALTLTAFGIAHGRDANIDAIGRMIVSLGAVAVTTGMLFHRQVMDARVARERRRHEEMLNSLAVAIWEHDFTPVAAAIDAVRASGVSDLRAFLDANPGFVVATRALVQITDVNETALEMMGVPTKQAFFQRLSDFLPETDESFYDCILAIDERREMFQAETRMITASGEMIDVIVAFSLSPDRCLHSVPGSILDNRQRKRLESTIEGTRQELDKVQRSAALGAMSASIAHEINQPLSAIQSFSNAALRWMERDEPDLEEVRASLVGLRSAVVNVYEVMQRVRNLVGSSRTETAPVNLRSLICDTVSFANRDAETQGAKLLFTHAANDVVVMGDRILLKHLLLNLITNAMQAMEEMKRGEKLIEISLWARGDEARITIRDQGPGLAGVAEDRQFEPFFTTKPGGMGLGLSICRSIVELHEGNISLSNHPEGGAKVALSLPVGMPCDPIPA</sequence>
<dbReference type="InterPro" id="IPR000014">
    <property type="entry name" value="PAS"/>
</dbReference>
<dbReference type="RefSeq" id="WP_317973274.1">
    <property type="nucleotide sequence ID" value="NZ_BTFW01000001.1"/>
</dbReference>
<protein>
    <recommendedName>
        <fullName evidence="2">histidine kinase</fullName>
        <ecNumber evidence="2">2.7.13.3</ecNumber>
    </recommendedName>
</protein>
<accession>A0ABQ6P3Q2</accession>
<organism evidence="11 12">
    <name type="scientific">Novosphingobium pituita</name>
    <dbReference type="NCBI Taxonomy" id="3056842"/>
    <lineage>
        <taxon>Bacteria</taxon>
        <taxon>Pseudomonadati</taxon>
        <taxon>Pseudomonadota</taxon>
        <taxon>Alphaproteobacteria</taxon>
        <taxon>Sphingomonadales</taxon>
        <taxon>Sphingomonadaceae</taxon>
        <taxon>Novosphingobium</taxon>
    </lineage>
</organism>
<keyword evidence="9" id="KW-1133">Transmembrane helix</keyword>